<accession>A0A0R0D2U2</accession>
<evidence type="ECO:0000313" key="3">
    <source>
        <dbReference type="Proteomes" id="UP000051386"/>
    </source>
</evidence>
<proteinExistence type="predicted"/>
<reference evidence="2 3" key="1">
    <citation type="submission" date="2015-05" db="EMBL/GenBank/DDBJ databases">
        <title>Genome sequencing and analysis of members of genus Stenotrophomonas.</title>
        <authorList>
            <person name="Patil P.P."/>
            <person name="Midha S."/>
            <person name="Patil P.B."/>
        </authorList>
    </citation>
    <scope>NUCLEOTIDE SEQUENCE [LARGE SCALE GENOMIC DNA]</scope>
    <source>
        <strain evidence="2 3">DSM 21508</strain>
    </source>
</reference>
<gene>
    <name evidence="2" type="ORF">ABB28_02995</name>
</gene>
<organism evidence="2 3">
    <name type="scientific">Stenotrophomonas chelatiphaga</name>
    <dbReference type="NCBI Taxonomy" id="517011"/>
    <lineage>
        <taxon>Bacteria</taxon>
        <taxon>Pseudomonadati</taxon>
        <taxon>Pseudomonadota</taxon>
        <taxon>Gammaproteobacteria</taxon>
        <taxon>Lysobacterales</taxon>
        <taxon>Lysobacteraceae</taxon>
        <taxon>Stenotrophomonas</taxon>
    </lineage>
</organism>
<evidence type="ECO:0008006" key="4">
    <source>
        <dbReference type="Google" id="ProtNLM"/>
    </source>
</evidence>
<dbReference type="EMBL" id="LDJK01000008">
    <property type="protein sequence ID" value="KRG76425.1"/>
    <property type="molecule type" value="Genomic_DNA"/>
</dbReference>
<feature type="chain" id="PRO_5006395076" description="Tat pathway signal sequence domain protein" evidence="1">
    <location>
        <begin position="25"/>
        <end position="671"/>
    </location>
</feature>
<protein>
    <recommendedName>
        <fullName evidence="4">Tat pathway signal sequence domain protein</fullName>
    </recommendedName>
</protein>
<name>A0A0R0D2U2_9GAMM</name>
<dbReference type="Proteomes" id="UP000051386">
    <property type="component" value="Unassembled WGS sequence"/>
</dbReference>
<dbReference type="PATRIC" id="fig|517011.3.peg.3121"/>
<feature type="signal peptide" evidence="1">
    <location>
        <begin position="1"/>
        <end position="24"/>
    </location>
</feature>
<evidence type="ECO:0000313" key="2">
    <source>
        <dbReference type="EMBL" id="KRG76425.1"/>
    </source>
</evidence>
<evidence type="ECO:0000256" key="1">
    <source>
        <dbReference type="SAM" id="SignalP"/>
    </source>
</evidence>
<comment type="caution">
    <text evidence="2">The sequence shown here is derived from an EMBL/GenBank/DDBJ whole genome shotgun (WGS) entry which is preliminary data.</text>
</comment>
<keyword evidence="1" id="KW-0732">Signal</keyword>
<dbReference type="AlphaFoldDB" id="A0A0R0D2U2"/>
<sequence length="671" mass="72239">MTLLRRRSLALMTTFVMSSSVAIASPCSSPANGAAMLIDATCVDPEFAKPIIDAKENISTPIKGLRVSGHFEGSNARFQFVFPEKEQWDGRFYQQVYPNTPTVADEVVKFGANDGAYTVHTASSGGYRLDAAAAKFAKTIAADYYGTSGRIFGYVYGGSGGSYQVIGAVENTVGVWDGGVPYVMGTQTSIPNNFFIRAFARLVLSRHASRISDAVAPGGSGDVYSGLSTTEQGVLSEVSELGVPLRGWEDATYLLGLEEGGGLLGFLGSVQAADPTYVEDFWSKSGYLGAEASELGNLVRASRVRYDSVLKSVQPGNGDGVFEVQVEQAPPESAFFPVELTVLKKDGTQAGRILTMYDRVNRSFRIETAGHPSLAEALLVGARVRLDNSWPLAATTYHRHQVPESSDFTAWNILRDSRGQPRYPQRTPVLASGIAQSVTGGSTYSGDLRFKAIIVSNLLDVDAFPWHGAWYHDRVKSTLGARADQMSRLWLNDNADHLDGQVIASGSADAQRLRLINYTGIVQQAVRDVSAWAEKGTPPAKSTAYRFSKGQMSVPANASAKGGIQPVVTLSLRGARQARVRTGTPVELRVQARVPAGAGNVIAVEWSDTGDHQLVSDRVAPAQKRITAVRTVTFDKPGTYYPAVMVTSTRLGNDSRFGRVSNLARVRVVVE</sequence>
<keyword evidence="3" id="KW-1185">Reference proteome</keyword>